<feature type="region of interest" description="Disordered" evidence="1">
    <location>
        <begin position="50"/>
        <end position="90"/>
    </location>
</feature>
<feature type="non-terminal residue" evidence="2">
    <location>
        <position position="1"/>
    </location>
</feature>
<comment type="caution">
    <text evidence="2">The sequence shown here is derived from an EMBL/GenBank/DDBJ whole genome shotgun (WGS) entry which is preliminary data.</text>
</comment>
<organism evidence="2 3">
    <name type="scientific">Trifolium medium</name>
    <dbReference type="NCBI Taxonomy" id="97028"/>
    <lineage>
        <taxon>Eukaryota</taxon>
        <taxon>Viridiplantae</taxon>
        <taxon>Streptophyta</taxon>
        <taxon>Embryophyta</taxon>
        <taxon>Tracheophyta</taxon>
        <taxon>Spermatophyta</taxon>
        <taxon>Magnoliopsida</taxon>
        <taxon>eudicotyledons</taxon>
        <taxon>Gunneridae</taxon>
        <taxon>Pentapetalae</taxon>
        <taxon>rosids</taxon>
        <taxon>fabids</taxon>
        <taxon>Fabales</taxon>
        <taxon>Fabaceae</taxon>
        <taxon>Papilionoideae</taxon>
        <taxon>50 kb inversion clade</taxon>
        <taxon>NPAAA clade</taxon>
        <taxon>Hologalegina</taxon>
        <taxon>IRL clade</taxon>
        <taxon>Trifolieae</taxon>
        <taxon>Trifolium</taxon>
    </lineage>
</organism>
<evidence type="ECO:0000313" key="3">
    <source>
        <dbReference type="Proteomes" id="UP000265520"/>
    </source>
</evidence>
<evidence type="ECO:0000313" key="2">
    <source>
        <dbReference type="EMBL" id="MCI59061.1"/>
    </source>
</evidence>
<protein>
    <submittedName>
        <fullName evidence="2">Uncharacterized protein</fullName>
    </submittedName>
</protein>
<dbReference type="EMBL" id="LXQA010556475">
    <property type="protein sequence ID" value="MCI59061.1"/>
    <property type="molecule type" value="Genomic_DNA"/>
</dbReference>
<keyword evidence="3" id="KW-1185">Reference proteome</keyword>
<name>A0A392TD45_9FABA</name>
<feature type="non-terminal residue" evidence="2">
    <location>
        <position position="90"/>
    </location>
</feature>
<proteinExistence type="predicted"/>
<accession>A0A392TD45</accession>
<sequence>VKPQKPLQSKYEEHLYIDGFPVISEADDEEVILNFLEDLLRTYGVLVPRSMVPPAPDTDLYKPRKRKRKKKTSEEEEEEPKKKEIKKEAV</sequence>
<evidence type="ECO:0000256" key="1">
    <source>
        <dbReference type="SAM" id="MobiDB-lite"/>
    </source>
</evidence>
<feature type="compositionally biased region" description="Basic and acidic residues" evidence="1">
    <location>
        <begin position="79"/>
        <end position="90"/>
    </location>
</feature>
<reference evidence="2 3" key="1">
    <citation type="journal article" date="2018" name="Front. Plant Sci.">
        <title>Red Clover (Trifolium pratense) and Zigzag Clover (T. medium) - A Picture of Genomic Similarities and Differences.</title>
        <authorList>
            <person name="Dluhosova J."/>
            <person name="Istvanek J."/>
            <person name="Nedelnik J."/>
            <person name="Repkova J."/>
        </authorList>
    </citation>
    <scope>NUCLEOTIDE SEQUENCE [LARGE SCALE GENOMIC DNA]</scope>
    <source>
        <strain evidence="3">cv. 10/8</strain>
        <tissue evidence="2">Leaf</tissue>
    </source>
</reference>
<dbReference type="AlphaFoldDB" id="A0A392TD45"/>
<dbReference type="Proteomes" id="UP000265520">
    <property type="component" value="Unassembled WGS sequence"/>
</dbReference>